<evidence type="ECO:0000313" key="11">
    <source>
        <dbReference type="EMBL" id="GIE19848.1"/>
    </source>
</evidence>
<evidence type="ECO:0000256" key="4">
    <source>
        <dbReference type="ARBA" id="ARBA00022989"/>
    </source>
</evidence>
<organism evidence="11 12">
    <name type="scientific">Winogradskya humida</name>
    <dbReference type="NCBI Taxonomy" id="113566"/>
    <lineage>
        <taxon>Bacteria</taxon>
        <taxon>Bacillati</taxon>
        <taxon>Actinomycetota</taxon>
        <taxon>Actinomycetes</taxon>
        <taxon>Micromonosporales</taxon>
        <taxon>Micromonosporaceae</taxon>
        <taxon>Winogradskya</taxon>
    </lineage>
</organism>
<comment type="function">
    <text evidence="9 10">Fluoride-specific ion channel. Important for reducing fluoride concentration in the cell, thus reducing its toxicity.</text>
</comment>
<proteinExistence type="inferred from homology"/>
<feature type="transmembrane region" description="Helical" evidence="10">
    <location>
        <begin position="28"/>
        <end position="46"/>
    </location>
</feature>
<evidence type="ECO:0000256" key="9">
    <source>
        <dbReference type="ARBA" id="ARBA00049940"/>
    </source>
</evidence>
<keyword evidence="10" id="KW-0406">Ion transport</keyword>
<evidence type="ECO:0000256" key="10">
    <source>
        <dbReference type="HAMAP-Rule" id="MF_00454"/>
    </source>
</evidence>
<keyword evidence="6 10" id="KW-0407">Ion channel</keyword>
<keyword evidence="2 10" id="KW-1003">Cell membrane</keyword>
<feature type="binding site" evidence="10">
    <location>
        <position position="65"/>
    </location>
    <ligand>
        <name>Na(+)</name>
        <dbReference type="ChEBI" id="CHEBI:29101"/>
        <note>structural</note>
    </ligand>
</feature>
<evidence type="ECO:0000256" key="2">
    <source>
        <dbReference type="ARBA" id="ARBA00022475"/>
    </source>
</evidence>
<keyword evidence="5 10" id="KW-0472">Membrane</keyword>
<dbReference type="EMBL" id="BOMN01000033">
    <property type="protein sequence ID" value="GIE19848.1"/>
    <property type="molecule type" value="Genomic_DNA"/>
</dbReference>
<protein>
    <recommendedName>
        <fullName evidence="10">Fluoride-specific ion channel FluC</fullName>
    </recommendedName>
</protein>
<feature type="binding site" evidence="10">
    <location>
        <position position="68"/>
    </location>
    <ligand>
        <name>Na(+)</name>
        <dbReference type="ChEBI" id="CHEBI:29101"/>
        <note>structural</note>
    </ligand>
</feature>
<comment type="activity regulation">
    <text evidence="10">Na(+) is not transported, but it plays an essential structural role and its presence is essential for fluoride channel function.</text>
</comment>
<evidence type="ECO:0000256" key="1">
    <source>
        <dbReference type="ARBA" id="ARBA00004651"/>
    </source>
</evidence>
<comment type="subcellular location">
    <subcellularLocation>
        <location evidence="1 10">Cell membrane</location>
        <topology evidence="1 10">Multi-pass membrane protein</topology>
    </subcellularLocation>
</comment>
<keyword evidence="12" id="KW-1185">Reference proteome</keyword>
<dbReference type="HAMAP" id="MF_00454">
    <property type="entry name" value="FluC"/>
    <property type="match status" value="1"/>
</dbReference>
<keyword evidence="3 10" id="KW-0812">Transmembrane</keyword>
<feature type="transmembrane region" description="Helical" evidence="10">
    <location>
        <begin position="58"/>
        <end position="78"/>
    </location>
</feature>
<comment type="catalytic activity">
    <reaction evidence="8">
        <text>fluoride(in) = fluoride(out)</text>
        <dbReference type="Rhea" id="RHEA:76159"/>
        <dbReference type="ChEBI" id="CHEBI:17051"/>
    </reaction>
    <physiologicalReaction direction="left-to-right" evidence="8">
        <dbReference type="Rhea" id="RHEA:76160"/>
    </physiologicalReaction>
</comment>
<name>A0ABQ3ZMN1_9ACTN</name>
<comment type="caution">
    <text evidence="11">The sequence shown here is derived from an EMBL/GenBank/DDBJ whole genome shotgun (WGS) entry which is preliminary data.</text>
</comment>
<sequence>MAVAAGGVLGALARYGLSTLWPSVWTVWAINVTGCFLIGVLTVLITRRRPESRLIRPFWTTGVLGGYTTFSTASVDVVRAAPATALALLGATIVSALIAVWLGTALAERMVAR</sequence>
<dbReference type="Pfam" id="PF02537">
    <property type="entry name" value="CRCB"/>
    <property type="match status" value="1"/>
</dbReference>
<evidence type="ECO:0000256" key="7">
    <source>
        <dbReference type="ARBA" id="ARBA00035120"/>
    </source>
</evidence>
<evidence type="ECO:0000313" key="12">
    <source>
        <dbReference type="Proteomes" id="UP000603200"/>
    </source>
</evidence>
<evidence type="ECO:0000256" key="8">
    <source>
        <dbReference type="ARBA" id="ARBA00035585"/>
    </source>
</evidence>
<evidence type="ECO:0000256" key="5">
    <source>
        <dbReference type="ARBA" id="ARBA00023136"/>
    </source>
</evidence>
<comment type="similarity">
    <text evidence="7 10">Belongs to the fluoride channel Fluc/FEX (TC 1.A.43) family.</text>
</comment>
<keyword evidence="10" id="KW-0813">Transport</keyword>
<keyword evidence="10" id="KW-0915">Sodium</keyword>
<keyword evidence="4 10" id="KW-1133">Transmembrane helix</keyword>
<dbReference type="Proteomes" id="UP000603200">
    <property type="component" value="Unassembled WGS sequence"/>
</dbReference>
<keyword evidence="10" id="KW-0479">Metal-binding</keyword>
<gene>
    <name evidence="10" type="primary">fluC</name>
    <name evidence="10" type="synonym">crcB</name>
    <name evidence="11" type="ORF">Ahu01nite_029500</name>
</gene>
<feature type="transmembrane region" description="Helical" evidence="10">
    <location>
        <begin position="84"/>
        <end position="107"/>
    </location>
</feature>
<dbReference type="InterPro" id="IPR003691">
    <property type="entry name" value="FluC"/>
</dbReference>
<reference evidence="11 12" key="1">
    <citation type="submission" date="2021-01" db="EMBL/GenBank/DDBJ databases">
        <title>Whole genome shotgun sequence of Actinoplanes humidus NBRC 14915.</title>
        <authorList>
            <person name="Komaki H."/>
            <person name="Tamura T."/>
        </authorList>
    </citation>
    <scope>NUCLEOTIDE SEQUENCE [LARGE SCALE GENOMIC DNA]</scope>
    <source>
        <strain evidence="11 12">NBRC 14915</strain>
    </source>
</reference>
<evidence type="ECO:0000256" key="3">
    <source>
        <dbReference type="ARBA" id="ARBA00022692"/>
    </source>
</evidence>
<accession>A0ABQ3ZMN1</accession>
<evidence type="ECO:0000256" key="6">
    <source>
        <dbReference type="ARBA" id="ARBA00023303"/>
    </source>
</evidence>